<gene>
    <name evidence="2" type="ORF">C8Q71DRAFT_753548</name>
</gene>
<dbReference type="EMBL" id="JADCUA010000008">
    <property type="protein sequence ID" value="KAH9837606.1"/>
    <property type="molecule type" value="Genomic_DNA"/>
</dbReference>
<evidence type="ECO:0000313" key="2">
    <source>
        <dbReference type="EMBL" id="KAH9837606.1"/>
    </source>
</evidence>
<proteinExistence type="predicted"/>
<evidence type="ECO:0000313" key="3">
    <source>
        <dbReference type="Proteomes" id="UP000814176"/>
    </source>
</evidence>
<dbReference type="GeneID" id="72004169"/>
<dbReference type="RefSeq" id="XP_047779644.1">
    <property type="nucleotide sequence ID" value="XM_047923437.1"/>
</dbReference>
<feature type="region of interest" description="Disordered" evidence="1">
    <location>
        <begin position="79"/>
        <end position="123"/>
    </location>
</feature>
<sequence length="153" mass="16415">MMGHFQTTGGEGPIVGDGMADLDGPWNNKGVSKTSSSIGEAQCTARGTVIEFTADGAWNEDEIVETSTTVDEAELVGGRSFRRDVGSGRQAVHQRTSSGSTQSSASLETRPGGDHQVTSGPSMTWSRVVATMDLRHNRDWNYWKACSSGWPTF</sequence>
<comment type="caution">
    <text evidence="2">The sequence shown here is derived from an EMBL/GenBank/DDBJ whole genome shotgun (WGS) entry which is preliminary data.</text>
</comment>
<accession>A0ABQ8KI15</accession>
<dbReference type="Proteomes" id="UP000814176">
    <property type="component" value="Unassembled WGS sequence"/>
</dbReference>
<keyword evidence="3" id="KW-1185">Reference proteome</keyword>
<reference evidence="2 3" key="1">
    <citation type="journal article" date="2021" name="Environ. Microbiol.">
        <title>Gene family expansions and transcriptome signatures uncover fungal adaptations to wood decay.</title>
        <authorList>
            <person name="Hage H."/>
            <person name="Miyauchi S."/>
            <person name="Viragh M."/>
            <person name="Drula E."/>
            <person name="Min B."/>
            <person name="Chaduli D."/>
            <person name="Navarro D."/>
            <person name="Favel A."/>
            <person name="Norest M."/>
            <person name="Lesage-Meessen L."/>
            <person name="Balint B."/>
            <person name="Merenyi Z."/>
            <person name="de Eugenio L."/>
            <person name="Morin E."/>
            <person name="Martinez A.T."/>
            <person name="Baldrian P."/>
            <person name="Stursova M."/>
            <person name="Martinez M.J."/>
            <person name="Novotny C."/>
            <person name="Magnuson J.K."/>
            <person name="Spatafora J.W."/>
            <person name="Maurice S."/>
            <person name="Pangilinan J."/>
            <person name="Andreopoulos W."/>
            <person name="LaButti K."/>
            <person name="Hundley H."/>
            <person name="Na H."/>
            <person name="Kuo A."/>
            <person name="Barry K."/>
            <person name="Lipzen A."/>
            <person name="Henrissat B."/>
            <person name="Riley R."/>
            <person name="Ahrendt S."/>
            <person name="Nagy L.G."/>
            <person name="Grigoriev I.V."/>
            <person name="Martin F."/>
            <person name="Rosso M.N."/>
        </authorList>
    </citation>
    <scope>NUCLEOTIDE SEQUENCE [LARGE SCALE GENOMIC DNA]</scope>
    <source>
        <strain evidence="2 3">CIRM-BRFM 1785</strain>
    </source>
</reference>
<name>A0ABQ8KI15_9APHY</name>
<protein>
    <submittedName>
        <fullName evidence="2">Uncharacterized protein</fullName>
    </submittedName>
</protein>
<feature type="compositionally biased region" description="Low complexity" evidence="1">
    <location>
        <begin position="97"/>
        <end position="106"/>
    </location>
</feature>
<organism evidence="2 3">
    <name type="scientific">Rhodofomes roseus</name>
    <dbReference type="NCBI Taxonomy" id="34475"/>
    <lineage>
        <taxon>Eukaryota</taxon>
        <taxon>Fungi</taxon>
        <taxon>Dikarya</taxon>
        <taxon>Basidiomycota</taxon>
        <taxon>Agaricomycotina</taxon>
        <taxon>Agaricomycetes</taxon>
        <taxon>Polyporales</taxon>
        <taxon>Rhodofomes</taxon>
    </lineage>
</organism>
<evidence type="ECO:0000256" key="1">
    <source>
        <dbReference type="SAM" id="MobiDB-lite"/>
    </source>
</evidence>